<organism evidence="7 8">
    <name type="scientific">Thermoflavifilum thermophilum</name>
    <dbReference type="NCBI Taxonomy" id="1393122"/>
    <lineage>
        <taxon>Bacteria</taxon>
        <taxon>Pseudomonadati</taxon>
        <taxon>Bacteroidota</taxon>
        <taxon>Chitinophagia</taxon>
        <taxon>Chitinophagales</taxon>
        <taxon>Chitinophagaceae</taxon>
        <taxon>Thermoflavifilum</taxon>
    </lineage>
</organism>
<dbReference type="SMART" id="SM00829">
    <property type="entry name" value="PKS_ER"/>
    <property type="match status" value="1"/>
</dbReference>
<dbReference type="PANTHER" id="PTHR42813">
    <property type="entry name" value="ZINC-TYPE ALCOHOL DEHYDROGENASE-LIKE"/>
    <property type="match status" value="1"/>
</dbReference>
<dbReference type="InterPro" id="IPR013149">
    <property type="entry name" value="ADH-like_C"/>
</dbReference>
<dbReference type="PANTHER" id="PTHR42813:SF2">
    <property type="entry name" value="DEHYDROGENASE, ZINC-CONTAINING, PUTATIVE (AFU_ORTHOLOGUE AFUA_2G02810)-RELATED"/>
    <property type="match status" value="1"/>
</dbReference>
<dbReference type="RefSeq" id="WP_092458848.1">
    <property type="nucleotide sequence ID" value="NZ_FPCJ01000001.1"/>
</dbReference>
<dbReference type="EMBL" id="FPCJ01000001">
    <property type="protein sequence ID" value="SFV31726.1"/>
    <property type="molecule type" value="Genomic_DNA"/>
</dbReference>
<gene>
    <name evidence="7" type="ORF">SAMN05660895_1159</name>
</gene>
<reference evidence="8" key="1">
    <citation type="submission" date="2016-10" db="EMBL/GenBank/DDBJ databases">
        <authorList>
            <person name="Varghese N."/>
            <person name="Submissions S."/>
        </authorList>
    </citation>
    <scope>NUCLEOTIDE SEQUENCE [LARGE SCALE GENOMIC DNA]</scope>
    <source>
        <strain evidence="8">DSM 14807</strain>
    </source>
</reference>
<dbReference type="InterPro" id="IPR002328">
    <property type="entry name" value="ADH_Zn_CS"/>
</dbReference>
<proteinExistence type="inferred from homology"/>
<dbReference type="GO" id="GO:0008270">
    <property type="term" value="F:zinc ion binding"/>
    <property type="evidence" value="ECO:0007669"/>
    <property type="project" value="InterPro"/>
</dbReference>
<dbReference type="InterPro" id="IPR013154">
    <property type="entry name" value="ADH-like_N"/>
</dbReference>
<dbReference type="Proteomes" id="UP000199537">
    <property type="component" value="Unassembled WGS sequence"/>
</dbReference>
<keyword evidence="3 5" id="KW-0862">Zinc</keyword>
<accession>A0A1I7NB09</accession>
<dbReference type="Pfam" id="PF08240">
    <property type="entry name" value="ADH_N"/>
    <property type="match status" value="1"/>
</dbReference>
<comment type="cofactor">
    <cofactor evidence="1 5">
        <name>Zn(2+)</name>
        <dbReference type="ChEBI" id="CHEBI:29105"/>
    </cofactor>
</comment>
<dbReference type="Gene3D" id="3.90.180.10">
    <property type="entry name" value="Medium-chain alcohol dehydrogenases, catalytic domain"/>
    <property type="match status" value="1"/>
</dbReference>
<evidence type="ECO:0000256" key="5">
    <source>
        <dbReference type="RuleBase" id="RU361277"/>
    </source>
</evidence>
<evidence type="ECO:0000256" key="2">
    <source>
        <dbReference type="ARBA" id="ARBA00022723"/>
    </source>
</evidence>
<name>A0A1I7NB09_9BACT</name>
<keyword evidence="4" id="KW-0560">Oxidoreductase</keyword>
<dbReference type="STRING" id="1393122.SAMN05660895_1159"/>
<dbReference type="PROSITE" id="PS00059">
    <property type="entry name" value="ADH_ZINC"/>
    <property type="match status" value="1"/>
</dbReference>
<feature type="domain" description="Enoyl reductase (ER)" evidence="6">
    <location>
        <begin position="8"/>
        <end position="342"/>
    </location>
</feature>
<keyword evidence="2 5" id="KW-0479">Metal-binding</keyword>
<dbReference type="SUPFAM" id="SSF51735">
    <property type="entry name" value="NAD(P)-binding Rossmann-fold domains"/>
    <property type="match status" value="1"/>
</dbReference>
<dbReference type="InterPro" id="IPR011032">
    <property type="entry name" value="GroES-like_sf"/>
</dbReference>
<evidence type="ECO:0000256" key="3">
    <source>
        <dbReference type="ARBA" id="ARBA00022833"/>
    </source>
</evidence>
<dbReference type="SUPFAM" id="SSF50129">
    <property type="entry name" value="GroES-like"/>
    <property type="match status" value="1"/>
</dbReference>
<dbReference type="CDD" id="cd08287">
    <property type="entry name" value="FDH_like_ADH3"/>
    <property type="match status" value="1"/>
</dbReference>
<comment type="similarity">
    <text evidence="5">Belongs to the zinc-containing alcohol dehydrogenase family.</text>
</comment>
<dbReference type="GO" id="GO:0016616">
    <property type="term" value="F:oxidoreductase activity, acting on the CH-OH group of donors, NAD or NADP as acceptor"/>
    <property type="evidence" value="ECO:0007669"/>
    <property type="project" value="UniProtKB-ARBA"/>
</dbReference>
<evidence type="ECO:0000313" key="7">
    <source>
        <dbReference type="EMBL" id="SFV31726.1"/>
    </source>
</evidence>
<dbReference type="Gene3D" id="3.40.50.720">
    <property type="entry name" value="NAD(P)-binding Rossmann-like Domain"/>
    <property type="match status" value="1"/>
</dbReference>
<protein>
    <recommendedName>
        <fullName evidence="6">Enoyl reductase (ER) domain-containing protein</fullName>
    </recommendedName>
</protein>
<dbReference type="OrthoDB" id="9787435at2"/>
<evidence type="ECO:0000256" key="1">
    <source>
        <dbReference type="ARBA" id="ARBA00001947"/>
    </source>
</evidence>
<dbReference type="InterPro" id="IPR020843">
    <property type="entry name" value="ER"/>
</dbReference>
<dbReference type="AlphaFoldDB" id="A0A1I7NB09"/>
<evidence type="ECO:0000259" key="6">
    <source>
        <dbReference type="SMART" id="SM00829"/>
    </source>
</evidence>
<sequence>MRATMMYGAKEVRVEQVPDARIEQPTDALVRVVRACICGSDLWPYRDPQRKETGWQIGHEAIGIVEDVGREVSTVKRGDFVIMPFAYSDGHCEFCAEGLHTACVHGGFFGTGQVAGAQAEAVRVPLADGTLYRLPTVPHEALLGSLLTLSDVMGTGHHAAVVARVSPGKRVAVVGGGAVGLCGVLAAKRLGAEQIILLDRHPDRIELGKAFGATDVVTERGEAAVERVMSLTGGRGVHSVLECVGTEEAMHTSILITRPGGAIGRVGVPHYETIPASGPAFYKNITVGGGPAPARAYIDVLLPDVLEGRIEPGRVFDRIIGLDEVPEGYRAMDQRQAIKVMIKP</sequence>
<keyword evidence="8" id="KW-1185">Reference proteome</keyword>
<evidence type="ECO:0000256" key="4">
    <source>
        <dbReference type="ARBA" id="ARBA00023002"/>
    </source>
</evidence>
<evidence type="ECO:0000313" key="8">
    <source>
        <dbReference type="Proteomes" id="UP000199537"/>
    </source>
</evidence>
<dbReference type="Pfam" id="PF00107">
    <property type="entry name" value="ADH_zinc_N"/>
    <property type="match status" value="1"/>
</dbReference>
<dbReference type="InterPro" id="IPR036291">
    <property type="entry name" value="NAD(P)-bd_dom_sf"/>
</dbReference>